<dbReference type="SUPFAM" id="SSF54292">
    <property type="entry name" value="2Fe-2S ferredoxin-like"/>
    <property type="match status" value="1"/>
</dbReference>
<evidence type="ECO:0000313" key="9">
    <source>
        <dbReference type="Proteomes" id="UP000824001"/>
    </source>
</evidence>
<keyword evidence="5" id="KW-0411">Iron-sulfur</keyword>
<dbReference type="Proteomes" id="UP000824001">
    <property type="component" value="Unassembled WGS sequence"/>
</dbReference>
<evidence type="ECO:0000256" key="4">
    <source>
        <dbReference type="ARBA" id="ARBA00023004"/>
    </source>
</evidence>
<dbReference type="EMBL" id="DVJK01000159">
    <property type="protein sequence ID" value="HIS67054.1"/>
    <property type="molecule type" value="Genomic_DNA"/>
</dbReference>
<evidence type="ECO:0000256" key="2">
    <source>
        <dbReference type="ARBA" id="ARBA00022723"/>
    </source>
</evidence>
<name>A0A9D1FDZ7_9FIRM</name>
<gene>
    <name evidence="8" type="ORF">IAC18_05760</name>
</gene>
<dbReference type="Pfam" id="PF00111">
    <property type="entry name" value="Fer2"/>
    <property type="match status" value="1"/>
</dbReference>
<feature type="domain" description="2Fe-2S ferredoxin-type" evidence="7">
    <location>
        <begin position="3"/>
        <end position="79"/>
    </location>
</feature>
<dbReference type="Pfam" id="PF01799">
    <property type="entry name" value="Fer2_2"/>
    <property type="match status" value="1"/>
</dbReference>
<accession>A0A9D1FDZ7</accession>
<dbReference type="CDD" id="cd00207">
    <property type="entry name" value="fer2"/>
    <property type="match status" value="1"/>
</dbReference>
<dbReference type="SUPFAM" id="SSF47741">
    <property type="entry name" value="CO dehydrogenase ISP C-domain like"/>
    <property type="match status" value="1"/>
</dbReference>
<evidence type="ECO:0000256" key="6">
    <source>
        <dbReference type="ARBA" id="ARBA00060707"/>
    </source>
</evidence>
<proteinExistence type="predicted"/>
<comment type="pathway">
    <text evidence="6">Alkaloid degradation; nicotine degradation.</text>
</comment>
<dbReference type="AlphaFoldDB" id="A0A9D1FDZ7"/>
<evidence type="ECO:0000256" key="3">
    <source>
        <dbReference type="ARBA" id="ARBA00023002"/>
    </source>
</evidence>
<reference evidence="8" key="1">
    <citation type="submission" date="2020-10" db="EMBL/GenBank/DDBJ databases">
        <authorList>
            <person name="Gilroy R."/>
        </authorList>
    </citation>
    <scope>NUCLEOTIDE SEQUENCE</scope>
    <source>
        <strain evidence="8">ChiHjej10B9-9673</strain>
    </source>
</reference>
<dbReference type="GO" id="GO:0016491">
    <property type="term" value="F:oxidoreductase activity"/>
    <property type="evidence" value="ECO:0007669"/>
    <property type="project" value="UniProtKB-KW"/>
</dbReference>
<dbReference type="InterPro" id="IPR012675">
    <property type="entry name" value="Beta-grasp_dom_sf"/>
</dbReference>
<dbReference type="PANTHER" id="PTHR44379:SF5">
    <property type="entry name" value="OXIDOREDUCTASE WITH IRON-SULFUR SUBUNIT"/>
    <property type="match status" value="1"/>
</dbReference>
<evidence type="ECO:0000256" key="1">
    <source>
        <dbReference type="ARBA" id="ARBA00022714"/>
    </source>
</evidence>
<organism evidence="8 9">
    <name type="scientific">Candidatus Scatomorpha merdipullorum</name>
    <dbReference type="NCBI Taxonomy" id="2840927"/>
    <lineage>
        <taxon>Bacteria</taxon>
        <taxon>Bacillati</taxon>
        <taxon>Bacillota</taxon>
        <taxon>Clostridia</taxon>
        <taxon>Eubacteriales</taxon>
        <taxon>Candidatus Scatomorpha</taxon>
    </lineage>
</organism>
<protein>
    <submittedName>
        <fullName evidence="8">(2Fe-2S)-binding protein</fullName>
    </submittedName>
</protein>
<dbReference type="PROSITE" id="PS00197">
    <property type="entry name" value="2FE2S_FER_1"/>
    <property type="match status" value="1"/>
</dbReference>
<dbReference type="InterPro" id="IPR002888">
    <property type="entry name" value="2Fe-2S-bd"/>
</dbReference>
<sequence length="182" mass="19514">MTQVVKLHVNGADYELALDTRTTLVDALRDHLGLTGVKKGCDEGECGACTVLLDGDAVASCTYLAVEAEGHDIITIEGLSKDGELHPMQQAFIDCFAVQCGFCTPGMILAAVALLNHNPDPTEDEIRDTLRGNICRCTGYTKIIDAIMQAKEVLKQGRKAERTEETDPYVPVTVAACGSAEN</sequence>
<keyword evidence="2" id="KW-0479">Metal-binding</keyword>
<dbReference type="InterPro" id="IPR036884">
    <property type="entry name" value="2Fe-2S-bd_dom_sf"/>
</dbReference>
<dbReference type="PANTHER" id="PTHR44379">
    <property type="entry name" value="OXIDOREDUCTASE WITH IRON-SULFUR SUBUNIT"/>
    <property type="match status" value="1"/>
</dbReference>
<evidence type="ECO:0000259" key="7">
    <source>
        <dbReference type="PROSITE" id="PS51085"/>
    </source>
</evidence>
<keyword evidence="4" id="KW-0408">Iron</keyword>
<dbReference type="FunFam" id="1.10.150.120:FF:000003">
    <property type="entry name" value="Carbon monoxide dehydrogenase, small subunit"/>
    <property type="match status" value="1"/>
</dbReference>
<evidence type="ECO:0000313" key="8">
    <source>
        <dbReference type="EMBL" id="HIS67054.1"/>
    </source>
</evidence>
<reference evidence="8" key="2">
    <citation type="journal article" date="2021" name="PeerJ">
        <title>Extensive microbial diversity within the chicken gut microbiome revealed by metagenomics and culture.</title>
        <authorList>
            <person name="Gilroy R."/>
            <person name="Ravi A."/>
            <person name="Getino M."/>
            <person name="Pursley I."/>
            <person name="Horton D.L."/>
            <person name="Alikhan N.F."/>
            <person name="Baker D."/>
            <person name="Gharbi K."/>
            <person name="Hall N."/>
            <person name="Watson M."/>
            <person name="Adriaenssens E.M."/>
            <person name="Foster-Nyarko E."/>
            <person name="Jarju S."/>
            <person name="Secka A."/>
            <person name="Antonio M."/>
            <person name="Oren A."/>
            <person name="Chaudhuri R.R."/>
            <person name="La Ragione R."/>
            <person name="Hildebrand F."/>
            <person name="Pallen M.J."/>
        </authorList>
    </citation>
    <scope>NUCLEOTIDE SEQUENCE</scope>
    <source>
        <strain evidence="8">ChiHjej10B9-9673</strain>
    </source>
</reference>
<dbReference type="GO" id="GO:0051537">
    <property type="term" value="F:2 iron, 2 sulfur cluster binding"/>
    <property type="evidence" value="ECO:0007669"/>
    <property type="project" value="UniProtKB-KW"/>
</dbReference>
<dbReference type="FunFam" id="3.10.20.30:FF:000020">
    <property type="entry name" value="Xanthine dehydrogenase iron-sulfur subunit"/>
    <property type="match status" value="1"/>
</dbReference>
<comment type="caution">
    <text evidence="8">The sequence shown here is derived from an EMBL/GenBank/DDBJ whole genome shotgun (WGS) entry which is preliminary data.</text>
</comment>
<dbReference type="InterPro" id="IPR036010">
    <property type="entry name" value="2Fe-2S_ferredoxin-like_sf"/>
</dbReference>
<dbReference type="GO" id="GO:0046872">
    <property type="term" value="F:metal ion binding"/>
    <property type="evidence" value="ECO:0007669"/>
    <property type="project" value="UniProtKB-KW"/>
</dbReference>
<dbReference type="PROSITE" id="PS51085">
    <property type="entry name" value="2FE2S_FER_2"/>
    <property type="match status" value="1"/>
</dbReference>
<dbReference type="InterPro" id="IPR001041">
    <property type="entry name" value="2Fe-2S_ferredoxin-type"/>
</dbReference>
<dbReference type="InterPro" id="IPR051452">
    <property type="entry name" value="Diverse_Oxidoreductases"/>
</dbReference>
<dbReference type="InterPro" id="IPR006058">
    <property type="entry name" value="2Fe2S_fd_BS"/>
</dbReference>
<keyword evidence="3" id="KW-0560">Oxidoreductase</keyword>
<dbReference type="Gene3D" id="3.10.20.30">
    <property type="match status" value="1"/>
</dbReference>
<keyword evidence="1" id="KW-0001">2Fe-2S</keyword>
<dbReference type="Gene3D" id="1.10.150.120">
    <property type="entry name" value="[2Fe-2S]-binding domain"/>
    <property type="match status" value="1"/>
</dbReference>
<evidence type="ECO:0000256" key="5">
    <source>
        <dbReference type="ARBA" id="ARBA00023014"/>
    </source>
</evidence>